<reference evidence="7" key="1">
    <citation type="journal article" date="2014" name="Genome Announc.">
        <title>Draft Genome Sequence of the Yeast Pseudozyma antarctica Type Strain JCM10317, a Producer of the Glycolipid Biosurfactants, Mannosylerythritol Lipids.</title>
        <authorList>
            <person name="Saika A."/>
            <person name="Koike H."/>
            <person name="Hori T."/>
            <person name="Fukuoka T."/>
            <person name="Sato S."/>
            <person name="Habe H."/>
            <person name="Kitamoto D."/>
            <person name="Morita T."/>
        </authorList>
    </citation>
    <scope>NUCLEOTIDE SEQUENCE [LARGE SCALE GENOMIC DNA]</scope>
    <source>
        <strain evidence="7">JCM 10317</strain>
    </source>
</reference>
<dbReference type="AlphaFoldDB" id="A0A081CNN8"/>
<dbReference type="GeneID" id="26307333"/>
<dbReference type="Pfam" id="PF07732">
    <property type="entry name" value="Cu-oxidase_3"/>
    <property type="match status" value="2"/>
</dbReference>
<comment type="similarity">
    <text evidence="1">Belongs to the multicopper oxidase family.</text>
</comment>
<keyword evidence="5" id="KW-0325">Glycoprotein</keyword>
<dbReference type="InterPro" id="IPR011707">
    <property type="entry name" value="Cu-oxidase-like_N"/>
</dbReference>
<dbReference type="InterPro" id="IPR001117">
    <property type="entry name" value="Cu-oxidase_2nd"/>
</dbReference>
<organism evidence="6 7">
    <name type="scientific">Pseudozyma antarctica</name>
    <name type="common">Yeast</name>
    <name type="synonym">Candida antarctica</name>
    <dbReference type="NCBI Taxonomy" id="84753"/>
    <lineage>
        <taxon>Eukaryota</taxon>
        <taxon>Fungi</taxon>
        <taxon>Dikarya</taxon>
        <taxon>Basidiomycota</taxon>
        <taxon>Ustilaginomycotina</taxon>
        <taxon>Ustilaginomycetes</taxon>
        <taxon>Ustilaginales</taxon>
        <taxon>Ustilaginaceae</taxon>
        <taxon>Moesziomyces</taxon>
    </lineage>
</organism>
<dbReference type="Gene3D" id="2.60.40.420">
    <property type="entry name" value="Cupredoxins - blue copper proteins"/>
    <property type="match status" value="3"/>
</dbReference>
<dbReference type="InterPro" id="IPR008972">
    <property type="entry name" value="Cupredoxin"/>
</dbReference>
<dbReference type="RefSeq" id="XP_014653517.1">
    <property type="nucleotide sequence ID" value="XM_014798031.1"/>
</dbReference>
<keyword evidence="7" id="KW-1185">Reference proteome</keyword>
<evidence type="ECO:0000256" key="2">
    <source>
        <dbReference type="ARBA" id="ARBA00022723"/>
    </source>
</evidence>
<dbReference type="InterPro" id="IPR045087">
    <property type="entry name" value="Cu-oxidase_fam"/>
</dbReference>
<dbReference type="CDD" id="cd13886">
    <property type="entry name" value="CuRO_2_MCO_like_1"/>
    <property type="match status" value="1"/>
</dbReference>
<dbReference type="Pfam" id="PF07731">
    <property type="entry name" value="Cu-oxidase_2"/>
    <property type="match status" value="1"/>
</dbReference>
<dbReference type="InterPro" id="IPR002355">
    <property type="entry name" value="Cu_oxidase_Cu_BS"/>
</dbReference>
<dbReference type="OrthoDB" id="2121828at2759"/>
<keyword evidence="4" id="KW-0186">Copper</keyword>
<dbReference type="EMBL" id="DF830128">
    <property type="protein sequence ID" value="GAK68284.1"/>
    <property type="molecule type" value="Genomic_DNA"/>
</dbReference>
<protein>
    <submittedName>
        <fullName evidence="6">Uncharacterized protein</fullName>
    </submittedName>
</protein>
<dbReference type="Proteomes" id="UP000053758">
    <property type="component" value="Unassembled WGS sequence"/>
</dbReference>
<evidence type="ECO:0000256" key="5">
    <source>
        <dbReference type="ARBA" id="ARBA00023180"/>
    </source>
</evidence>
<keyword evidence="2" id="KW-0479">Metal-binding</keyword>
<dbReference type="InterPro" id="IPR011706">
    <property type="entry name" value="Cu-oxidase_C"/>
</dbReference>
<gene>
    <name evidence="6" type="ORF">PAN0_061d6526</name>
</gene>
<proteinExistence type="inferred from homology"/>
<dbReference type="InterPro" id="IPR033138">
    <property type="entry name" value="Cu_oxidase_CS"/>
</dbReference>
<evidence type="ECO:0000313" key="6">
    <source>
        <dbReference type="EMBL" id="GAK68284.1"/>
    </source>
</evidence>
<name>A0A081CNN8_PSEA2</name>
<evidence type="ECO:0000256" key="1">
    <source>
        <dbReference type="ARBA" id="ARBA00010609"/>
    </source>
</evidence>
<dbReference type="HOGENOM" id="CLU_006504_7_2_1"/>
<evidence type="ECO:0000313" key="7">
    <source>
        <dbReference type="Proteomes" id="UP000053758"/>
    </source>
</evidence>
<accession>A0A081CNN8</accession>
<dbReference type="SUPFAM" id="SSF49503">
    <property type="entry name" value="Cupredoxins"/>
    <property type="match status" value="3"/>
</dbReference>
<dbReference type="PANTHER" id="PTHR11709">
    <property type="entry name" value="MULTI-COPPER OXIDASE"/>
    <property type="match status" value="1"/>
</dbReference>
<dbReference type="PANTHER" id="PTHR11709:SF511">
    <property type="entry name" value="LACCASE"/>
    <property type="match status" value="1"/>
</dbReference>
<evidence type="ECO:0000256" key="4">
    <source>
        <dbReference type="ARBA" id="ARBA00023008"/>
    </source>
</evidence>
<dbReference type="GO" id="GO:0005507">
    <property type="term" value="F:copper ion binding"/>
    <property type="evidence" value="ECO:0007669"/>
    <property type="project" value="InterPro"/>
</dbReference>
<keyword evidence="3" id="KW-0560">Oxidoreductase</keyword>
<dbReference type="Pfam" id="PF00394">
    <property type="entry name" value="Cu-oxidase"/>
    <property type="match status" value="1"/>
</dbReference>
<dbReference type="GO" id="GO:0016491">
    <property type="term" value="F:oxidoreductase activity"/>
    <property type="evidence" value="ECO:0007669"/>
    <property type="project" value="UniProtKB-KW"/>
</dbReference>
<sequence>MTSNNPIKRVRLIGFATLALVLLAWGSLQWSALLRSSHPDAPTLPWWRYTHDASAIGDNDGRDAPRTRYYEWNISRADIAPDGVTRPMILVNGRFPGPHIQANVGDTLVVHVRNQLAHNDSSSFAEWDQRARSRFSTKVDGHYPPGSDERIAIHWHGLSMRGSPEQDGAPGFTSCATLPGESHTYRLRVLPEDVGTHWWHSHAGMSRADGLWGTFTVLDPRQSEHQRLAAHAAATGAAPLGWDHEQVVTLGDHYFAPGIDQISWFVSRHSLGFEPTPDNILINGQGRFDCAKLLDSSKQECTTRPDYPAIALQRNKTHRVRIVNVGSVGHQTFSIDRHALTVIEADGSLIVPYNTTRLSVAPGQRYSVLVRADQTGELGGPFWLRTEMHHECFNMPNPYLANEAKAIVRYVDEAPDAAAHAVWSSSELDLRDGQRRRGIQLESGRSLPQTQPWPLRGGELPCHDEPASLLRALRVGDRADAPLTPRVDVENGDVRAAVTVTMPKLDRNGLVPVSWINRTQWKAPHTPLLHSFALQSNATDGAGVFDPRRQTVLVPGTSEPVTLELVINNADEAAHPFHLHGHRFHVVGLSESSVGVGAYQPHAPNDDAQWFNEAEAVYRDTVSVPRRGFAVLRWTLDNPGVWAMHCHVLVHMQTGMALAVVEQPHRIAQLEFARSLTTAACPSADAE</sequence>
<dbReference type="PROSITE" id="PS00079">
    <property type="entry name" value="MULTICOPPER_OXIDASE1"/>
    <property type="match status" value="1"/>
</dbReference>
<evidence type="ECO:0000256" key="3">
    <source>
        <dbReference type="ARBA" id="ARBA00023002"/>
    </source>
</evidence>
<dbReference type="PROSITE" id="PS00080">
    <property type="entry name" value="MULTICOPPER_OXIDASE2"/>
    <property type="match status" value="1"/>
</dbReference>